<proteinExistence type="predicted"/>
<reference evidence="1" key="1">
    <citation type="journal article" date="2022" name="Nat. Microbiol.">
        <title>Unique mobile elements and scalable gene flow at the prokaryote-eukaryote boundary revealed by circularized Asgard archaea genomes.</title>
        <authorList>
            <person name="Wu F."/>
            <person name="Speth D.R."/>
            <person name="Philosof A."/>
            <person name="Cremiere A."/>
            <person name="Narayanan A."/>
            <person name="Barco R.A."/>
            <person name="Connon S.A."/>
            <person name="Amend J.P."/>
            <person name="Antoshechkin I.A."/>
            <person name="Orphan V.J."/>
        </authorList>
    </citation>
    <scope>NUCLEOTIDE SEQUENCE</scope>
    <source>
        <strain evidence="1">PR6</strain>
    </source>
</reference>
<dbReference type="EMBL" id="CP084167">
    <property type="protein sequence ID" value="UJG44049.1"/>
    <property type="molecule type" value="Genomic_DNA"/>
</dbReference>
<dbReference type="SUPFAM" id="SSF54285">
    <property type="entry name" value="MoaD/ThiS"/>
    <property type="match status" value="1"/>
</dbReference>
<protein>
    <submittedName>
        <fullName evidence="1">MoaD/ThiS family protein</fullName>
    </submittedName>
</protein>
<dbReference type="InterPro" id="IPR016155">
    <property type="entry name" value="Mopterin_synth/thiamin_S_b"/>
</dbReference>
<name>A0A9Y1BRY7_9ARCH</name>
<dbReference type="InterPro" id="IPR003749">
    <property type="entry name" value="ThiS/MoaD-like"/>
</dbReference>
<dbReference type="Pfam" id="PF02597">
    <property type="entry name" value="ThiS"/>
    <property type="match status" value="1"/>
</dbReference>
<gene>
    <name evidence="1" type="ORF">K9W46_02445</name>
</gene>
<dbReference type="Gene3D" id="3.10.20.30">
    <property type="match status" value="1"/>
</dbReference>
<dbReference type="CDD" id="cd17040">
    <property type="entry name" value="Ubl_MoaD_like"/>
    <property type="match status" value="1"/>
</dbReference>
<organism evidence="1">
    <name type="scientific">Candidatus Heimdallarchaeum endolithica</name>
    <dbReference type="NCBI Taxonomy" id="2876572"/>
    <lineage>
        <taxon>Archaea</taxon>
        <taxon>Promethearchaeati</taxon>
        <taxon>Candidatus Heimdallarchaeota</taxon>
        <taxon>Candidatus Heimdallarchaeia (ex Rinke et al. 2021) (nom. nud.)</taxon>
        <taxon>Candidatus Heimdallarchaeales</taxon>
        <taxon>Candidatus Heimdallarchaeaceae</taxon>
        <taxon>Candidatus Heimdallarchaeum</taxon>
    </lineage>
</organism>
<dbReference type="Proteomes" id="UP001200513">
    <property type="component" value="Chromosome"/>
</dbReference>
<evidence type="ECO:0000313" key="1">
    <source>
        <dbReference type="EMBL" id="UJG44049.1"/>
    </source>
</evidence>
<sequence length="95" mass="10972">MRIVFRLFGQLRSALENKAEVVVELDSEKTTILEAIEKLVIKHPELDDLLFSGKKIHSFYNIMINNRTIHHEELSTYFIENKQTEISILPFVAGG</sequence>
<dbReference type="AlphaFoldDB" id="A0A9Y1BRY7"/>
<dbReference type="InterPro" id="IPR012675">
    <property type="entry name" value="Beta-grasp_dom_sf"/>
</dbReference>
<accession>A0A9Y1BRY7</accession>